<dbReference type="OrthoDB" id="9793997at2"/>
<keyword evidence="1" id="KW-0378">Hydrolase</keyword>
<protein>
    <submittedName>
        <fullName evidence="1">Exonuclease RdgC</fullName>
    </submittedName>
</protein>
<dbReference type="STRING" id="1121439.dsat_2215"/>
<name>S7UNB8_9BACT</name>
<dbReference type="eggNOG" id="COG2974">
    <property type="taxonomic scope" value="Bacteria"/>
</dbReference>
<dbReference type="EMBL" id="ATHI01000004">
    <property type="protein sequence ID" value="EPR35514.1"/>
    <property type="molecule type" value="Genomic_DNA"/>
</dbReference>
<comment type="caution">
    <text evidence="1">The sequence shown here is derived from an EMBL/GenBank/DDBJ whole genome shotgun (WGS) entry which is preliminary data.</text>
</comment>
<organism evidence="1 2">
    <name type="scientific">Alkalidesulfovibrio alkalitolerans DSM 16529</name>
    <dbReference type="NCBI Taxonomy" id="1121439"/>
    <lineage>
        <taxon>Bacteria</taxon>
        <taxon>Pseudomonadati</taxon>
        <taxon>Thermodesulfobacteriota</taxon>
        <taxon>Desulfovibrionia</taxon>
        <taxon>Desulfovibrionales</taxon>
        <taxon>Desulfovibrionaceae</taxon>
        <taxon>Alkalidesulfovibrio</taxon>
    </lineage>
</organism>
<dbReference type="GO" id="GO:0006310">
    <property type="term" value="P:DNA recombination"/>
    <property type="evidence" value="ECO:0007669"/>
    <property type="project" value="InterPro"/>
</dbReference>
<dbReference type="AlphaFoldDB" id="S7UNB8"/>
<evidence type="ECO:0000313" key="2">
    <source>
        <dbReference type="Proteomes" id="UP000014975"/>
    </source>
</evidence>
<keyword evidence="2" id="KW-1185">Reference proteome</keyword>
<accession>S7UNB8</accession>
<dbReference type="Proteomes" id="UP000014975">
    <property type="component" value="Unassembled WGS sequence"/>
</dbReference>
<dbReference type="GO" id="GO:0004527">
    <property type="term" value="F:exonuclease activity"/>
    <property type="evidence" value="ECO:0007669"/>
    <property type="project" value="UniProtKB-KW"/>
</dbReference>
<dbReference type="PATRIC" id="fig|1121439.3.peg.605"/>
<gene>
    <name evidence="1" type="ORF">dsat_2215</name>
</gene>
<keyword evidence="1" id="KW-0540">Nuclease</keyword>
<reference evidence="1 2" key="1">
    <citation type="journal article" date="2013" name="Genome Announc.">
        <title>Draft genome sequences for three mercury-methylating, sulfate-reducing bacteria.</title>
        <authorList>
            <person name="Brown S.D."/>
            <person name="Hurt R.A.Jr."/>
            <person name="Gilmour C.C."/>
            <person name="Elias D.A."/>
        </authorList>
    </citation>
    <scope>NUCLEOTIDE SEQUENCE [LARGE SCALE GENOMIC DNA]</scope>
    <source>
        <strain evidence="1 2">DSM 16529</strain>
    </source>
</reference>
<dbReference type="Pfam" id="PF04381">
    <property type="entry name" value="RdgC"/>
    <property type="match status" value="1"/>
</dbReference>
<proteinExistence type="predicted"/>
<evidence type="ECO:0000313" key="1">
    <source>
        <dbReference type="EMBL" id="EPR35514.1"/>
    </source>
</evidence>
<dbReference type="InterPro" id="IPR007476">
    <property type="entry name" value="RdgC"/>
</dbReference>
<keyword evidence="1" id="KW-0269">Exonuclease</keyword>
<dbReference type="RefSeq" id="WP_020886101.1">
    <property type="nucleotide sequence ID" value="NZ_ATHI01000004.1"/>
</dbReference>
<sequence>MGFLSASASFTRYLPTSDVPENLWRELPDLLKKFAFRDIDHTADERSFGWSCFDDWLDTEWKAAPPEKGNYFAWFLRLETRRVPPAVFKKHVEIALREYKAAIKDDEKRFVSKARKKEIKEQVELRLRARMLPIPAVFDVVWDMRTRVVYFGSTNAKACQLFQDYFKDTFDLELEPQTPFHLAGRMLGEEAVSRLENLEASSFTG</sequence>